<dbReference type="EMBL" id="CP026994">
    <property type="protein sequence ID" value="QLH04422.1"/>
    <property type="molecule type" value="Genomic_DNA"/>
</dbReference>
<evidence type="ECO:0000313" key="2">
    <source>
        <dbReference type="Proteomes" id="UP000509441"/>
    </source>
</evidence>
<sequence length="117" mass="13384">MNYEKLCETIFGLDKQIRFVAVYSKNYEKIAGGMREGTKTLSPESITRLSVEQAFDRWTTRLQMGEYIGAPKYALAEYEKLKRFTFHVGGNALLLISTELGISNDLLIENVLKTIRQ</sequence>
<dbReference type="OrthoDB" id="8852at2157"/>
<dbReference type="AlphaFoldDB" id="A0A7D5R8L0"/>
<proteinExistence type="predicted"/>
<dbReference type="KEGG" id="nox:C5F49_03150"/>
<organism evidence="1 2">
    <name type="scientific">Nitrosopumilus oxyclinae</name>
    <dbReference type="NCBI Taxonomy" id="1959104"/>
    <lineage>
        <taxon>Archaea</taxon>
        <taxon>Nitrososphaerota</taxon>
        <taxon>Nitrososphaeria</taxon>
        <taxon>Nitrosopumilales</taxon>
        <taxon>Nitrosopumilaceae</taxon>
        <taxon>Nitrosopumilus</taxon>
    </lineage>
</organism>
<dbReference type="Proteomes" id="UP000509441">
    <property type="component" value="Chromosome"/>
</dbReference>
<gene>
    <name evidence="1" type="ORF">C5F49_03150</name>
</gene>
<keyword evidence="2" id="KW-1185">Reference proteome</keyword>
<dbReference type="RefSeq" id="WP_179363310.1">
    <property type="nucleotide sequence ID" value="NZ_CP026994.1"/>
</dbReference>
<name>A0A7D5R8L0_9ARCH</name>
<protein>
    <submittedName>
        <fullName evidence="1">Uncharacterized protein</fullName>
    </submittedName>
</protein>
<reference evidence="1 2" key="1">
    <citation type="submission" date="2018-02" db="EMBL/GenBank/DDBJ databases">
        <title>Complete genome of Nitrosopumilus oxyclinae HCE1.</title>
        <authorList>
            <person name="Qin W."/>
            <person name="Zheng Y."/>
            <person name="Stahl D.A."/>
        </authorList>
    </citation>
    <scope>NUCLEOTIDE SEQUENCE [LARGE SCALE GENOMIC DNA]</scope>
    <source>
        <strain evidence="1 2">HCE1</strain>
    </source>
</reference>
<evidence type="ECO:0000313" key="1">
    <source>
        <dbReference type="EMBL" id="QLH04422.1"/>
    </source>
</evidence>
<dbReference type="GeneID" id="56060918"/>
<accession>A0A7D5R8L0</accession>